<dbReference type="GO" id="GO:0008168">
    <property type="term" value="F:methyltransferase activity"/>
    <property type="evidence" value="ECO:0007669"/>
    <property type="project" value="UniProtKB-KW"/>
</dbReference>
<dbReference type="GO" id="GO:0032259">
    <property type="term" value="P:methylation"/>
    <property type="evidence" value="ECO:0007669"/>
    <property type="project" value="UniProtKB-KW"/>
</dbReference>
<dbReference type="Proteomes" id="UP001500390">
    <property type="component" value="Unassembled WGS sequence"/>
</dbReference>
<evidence type="ECO:0000313" key="3">
    <source>
        <dbReference type="Proteomes" id="UP001500390"/>
    </source>
</evidence>
<keyword evidence="2" id="KW-0808">Transferase</keyword>
<feature type="compositionally biased region" description="Basic residues" evidence="1">
    <location>
        <begin position="1"/>
        <end position="11"/>
    </location>
</feature>
<sequence>MTRRSKAKRWLGRPDDPSPLSPTDSAARRITVPLVPPVADLDEPDETTEVGQHWVTQSAKWSVRRSPEFGPLVVPTGNSDGPVHRWFHLKEAFSRDLLPQLLQLLPEAKSPDGGLTIVDPFSGVGTTMLSSVELLRDGHLSSLRGYGLEVNPFLQFVSSVKVRSALSDTEADVNTLLSLVKVAGGLAVSTSDFPSLSTFRNERYFPPTHLEQLVKLRRAIDVMGLDETNRDWARLALAMTVEPASRLRRDGRALRYEAREPLAPMQVFERAVGRISHDVSTFGAVTGGDVEIVQGSAATPEWQLVGPSSADLVVFSPPYPNNIDYTEVYKTELWALSFVTDADEFREQRQATLRSHPSVKFRREVAYLEGDRAAEVASVLGPVVKAIPATSRYAKPLERMICGYADDMLTTFDAAFKSLRKGGYCVYVVGNSVHGTAEDPVMIASDVMLGRLAELAGFEVEVVLVARDLPRRRTASRFVRESVVVLRKPF</sequence>
<comment type="caution">
    <text evidence="2">The sequence shown here is derived from an EMBL/GenBank/DDBJ whole genome shotgun (WGS) entry which is preliminary data.</text>
</comment>
<keyword evidence="2" id="KW-0489">Methyltransferase</keyword>
<keyword evidence="3" id="KW-1185">Reference proteome</keyword>
<gene>
    <name evidence="2" type="ORF">GCM10023153_20860</name>
</gene>
<name>A0ABP8JXF7_9MICO</name>
<dbReference type="InterPro" id="IPR029063">
    <property type="entry name" value="SAM-dependent_MTases_sf"/>
</dbReference>
<proteinExistence type="predicted"/>
<organism evidence="2 3">
    <name type="scientific">Ornithinibacter aureus</name>
    <dbReference type="NCBI Taxonomy" id="622664"/>
    <lineage>
        <taxon>Bacteria</taxon>
        <taxon>Bacillati</taxon>
        <taxon>Actinomycetota</taxon>
        <taxon>Actinomycetes</taxon>
        <taxon>Micrococcales</taxon>
        <taxon>Intrasporangiaceae</taxon>
        <taxon>Ornithinibacter</taxon>
    </lineage>
</organism>
<evidence type="ECO:0000313" key="2">
    <source>
        <dbReference type="EMBL" id="GAA4397197.1"/>
    </source>
</evidence>
<dbReference type="SUPFAM" id="SSF53335">
    <property type="entry name" value="S-adenosyl-L-methionine-dependent methyltransferases"/>
    <property type="match status" value="1"/>
</dbReference>
<feature type="region of interest" description="Disordered" evidence="1">
    <location>
        <begin position="1"/>
        <end position="28"/>
    </location>
</feature>
<reference evidence="3" key="1">
    <citation type="journal article" date="2019" name="Int. J. Syst. Evol. Microbiol.">
        <title>The Global Catalogue of Microorganisms (GCM) 10K type strain sequencing project: providing services to taxonomists for standard genome sequencing and annotation.</title>
        <authorList>
            <consortium name="The Broad Institute Genomics Platform"/>
            <consortium name="The Broad Institute Genome Sequencing Center for Infectious Disease"/>
            <person name="Wu L."/>
            <person name="Ma J."/>
        </authorList>
    </citation>
    <scope>NUCLEOTIDE SEQUENCE [LARGE SCALE GENOMIC DNA]</scope>
    <source>
        <strain evidence="3">JCM 17738</strain>
    </source>
</reference>
<dbReference type="Gene3D" id="3.40.50.150">
    <property type="entry name" value="Vaccinia Virus protein VP39"/>
    <property type="match status" value="1"/>
</dbReference>
<protein>
    <submittedName>
        <fullName evidence="2">DNA methyltransferase</fullName>
    </submittedName>
</protein>
<accession>A0ABP8JXF7</accession>
<evidence type="ECO:0000256" key="1">
    <source>
        <dbReference type="SAM" id="MobiDB-lite"/>
    </source>
</evidence>
<dbReference type="EMBL" id="BAABFX010000028">
    <property type="protein sequence ID" value="GAA4397197.1"/>
    <property type="molecule type" value="Genomic_DNA"/>
</dbReference>